<dbReference type="EC" id="2.1.3.3" evidence="3 7"/>
<dbReference type="PROSITE" id="PS00097">
    <property type="entry name" value="CARBAMOYLTRANSFERASE"/>
    <property type="match status" value="1"/>
</dbReference>
<dbReference type="EMBL" id="JAVDYJ010000001">
    <property type="protein sequence ID" value="MDR7347373.1"/>
    <property type="molecule type" value="Genomic_DNA"/>
</dbReference>
<evidence type="ECO:0000256" key="1">
    <source>
        <dbReference type="ARBA" id="ARBA00004975"/>
    </source>
</evidence>
<evidence type="ECO:0000313" key="11">
    <source>
        <dbReference type="Proteomes" id="UP001183794"/>
    </source>
</evidence>
<dbReference type="NCBIfam" id="NF001986">
    <property type="entry name" value="PRK00779.1"/>
    <property type="match status" value="1"/>
</dbReference>
<feature type="binding site" evidence="7">
    <location>
        <begin position="231"/>
        <end position="232"/>
    </location>
    <ligand>
        <name>L-ornithine</name>
        <dbReference type="ChEBI" id="CHEBI:46911"/>
    </ligand>
</feature>
<accession>A0ABU2B3J8</accession>
<sequence length="332" mass="35749">MPTTPRHFLVDTDLTAAEQDEVLSLAATMKHRRYDFKPLAGPQTGIVMFDKTSTRTRVSFAAGLSELGGNPLIINPGESQLGHKESIYDSAKVFERMVSVVIWRTFAQSGIVELAENSSIPVINALTDDYHPCQVLADLQTVREAKGATAGLIMTYLGDAANNMANSYLLGGVTAGMHVRIAGPADYLPDAMVVKAAQQRAAETGGSVTITTNAQEALDGADVVVTDTWISMGQEAEAELRMKLFEDYSVDSKAMALADKGAIFLHCLPAYRGYEVTAEVIDGPQSRVFDEAENRLHAQKALIAWLLYASGLADIPSDLELPQAVASRSQVV</sequence>
<dbReference type="InterPro" id="IPR006131">
    <property type="entry name" value="Asp_carbamoyltransf_Asp/Orn-bd"/>
</dbReference>
<evidence type="ECO:0000256" key="5">
    <source>
        <dbReference type="ARBA" id="ARBA00022679"/>
    </source>
</evidence>
<dbReference type="PANTHER" id="PTHR45753">
    <property type="entry name" value="ORNITHINE CARBAMOYLTRANSFERASE, MITOCHONDRIAL"/>
    <property type="match status" value="1"/>
</dbReference>
<evidence type="ECO:0000256" key="2">
    <source>
        <dbReference type="ARBA" id="ARBA00007805"/>
    </source>
</evidence>
<dbReference type="SUPFAM" id="SSF53671">
    <property type="entry name" value="Aspartate/ornithine carbamoyltransferase"/>
    <property type="match status" value="1"/>
</dbReference>
<keyword evidence="7" id="KW-0963">Cytoplasm</keyword>
<evidence type="ECO:0000256" key="7">
    <source>
        <dbReference type="HAMAP-Rule" id="MF_01109"/>
    </source>
</evidence>
<feature type="binding site" evidence="7">
    <location>
        <begin position="131"/>
        <end position="134"/>
    </location>
    <ligand>
        <name>carbamoyl phosphate</name>
        <dbReference type="ChEBI" id="CHEBI:58228"/>
    </ligand>
</feature>
<dbReference type="Pfam" id="PF02729">
    <property type="entry name" value="OTCace_N"/>
    <property type="match status" value="1"/>
</dbReference>
<dbReference type="InterPro" id="IPR036901">
    <property type="entry name" value="Asp/Orn_carbamoylTrfase_sf"/>
</dbReference>
<gene>
    <name evidence="10" type="ORF">J2S62_001630</name>
</gene>
<comment type="subcellular location">
    <subcellularLocation>
        <location evidence="7">Cytoplasm</location>
    </subcellularLocation>
</comment>
<dbReference type="InterPro" id="IPR006130">
    <property type="entry name" value="Asp/Orn_carbamoylTrfase"/>
</dbReference>
<dbReference type="PRINTS" id="PR00102">
    <property type="entry name" value="OTCASE"/>
</dbReference>
<dbReference type="NCBIfam" id="TIGR00658">
    <property type="entry name" value="orni_carb_tr"/>
    <property type="match status" value="1"/>
</dbReference>
<comment type="caution">
    <text evidence="10">The sequence shown here is derived from an EMBL/GenBank/DDBJ whole genome shotgun (WGS) entry which is preliminary data.</text>
</comment>
<evidence type="ECO:0000256" key="6">
    <source>
        <dbReference type="ARBA" id="ARBA00048772"/>
    </source>
</evidence>
<dbReference type="HAMAP" id="MF_01109">
    <property type="entry name" value="OTCase"/>
    <property type="match status" value="1"/>
</dbReference>
<feature type="binding site" evidence="7">
    <location>
        <position position="163"/>
    </location>
    <ligand>
        <name>L-ornithine</name>
        <dbReference type="ChEBI" id="CHEBI:46911"/>
    </ligand>
</feature>
<dbReference type="InterPro" id="IPR024904">
    <property type="entry name" value="OTCase_ArgI"/>
</dbReference>
<feature type="binding site" evidence="7">
    <location>
        <position position="227"/>
    </location>
    <ligand>
        <name>L-ornithine</name>
        <dbReference type="ChEBI" id="CHEBI:46911"/>
    </ligand>
</feature>
<comment type="similarity">
    <text evidence="2 7">Belongs to the aspartate/ornithine carbamoyltransferase superfamily. OTCase family.</text>
</comment>
<dbReference type="InterPro" id="IPR002292">
    <property type="entry name" value="Orn/put_carbamltrans"/>
</dbReference>
<feature type="domain" description="Aspartate/ornithine carbamoyltransferase carbamoyl-P binding" evidence="9">
    <location>
        <begin position="6"/>
        <end position="144"/>
    </location>
</feature>
<evidence type="ECO:0000259" key="9">
    <source>
        <dbReference type="Pfam" id="PF02729"/>
    </source>
</evidence>
<evidence type="ECO:0000313" key="10">
    <source>
        <dbReference type="EMBL" id="MDR7347373.1"/>
    </source>
</evidence>
<reference evidence="10 11" key="1">
    <citation type="submission" date="2023-07" db="EMBL/GenBank/DDBJ databases">
        <title>Sequencing the genomes of 1000 actinobacteria strains.</title>
        <authorList>
            <person name="Klenk H.-P."/>
        </authorList>
    </citation>
    <scope>NUCLEOTIDE SEQUENCE [LARGE SCALE GENOMIC DNA]</scope>
    <source>
        <strain evidence="10 11">DSM 22966</strain>
    </source>
</reference>
<evidence type="ECO:0000259" key="8">
    <source>
        <dbReference type="Pfam" id="PF00185"/>
    </source>
</evidence>
<organism evidence="10 11">
    <name type="scientific">Enteractinococcus fodinae</name>
    <dbReference type="NCBI Taxonomy" id="684663"/>
    <lineage>
        <taxon>Bacteria</taxon>
        <taxon>Bacillati</taxon>
        <taxon>Actinomycetota</taxon>
        <taxon>Actinomycetes</taxon>
        <taxon>Micrococcales</taxon>
        <taxon>Micrococcaceae</taxon>
    </lineage>
</organism>
<dbReference type="Pfam" id="PF00185">
    <property type="entry name" value="OTCace"/>
    <property type="match status" value="1"/>
</dbReference>
<feature type="binding site" evidence="7">
    <location>
        <position position="80"/>
    </location>
    <ligand>
        <name>carbamoyl phosphate</name>
        <dbReference type="ChEBI" id="CHEBI:58228"/>
    </ligand>
</feature>
<feature type="binding site" evidence="7">
    <location>
        <begin position="53"/>
        <end position="56"/>
    </location>
    <ligand>
        <name>carbamoyl phosphate</name>
        <dbReference type="ChEBI" id="CHEBI:58228"/>
    </ligand>
</feature>
<feature type="domain" description="Aspartate/ornithine carbamoyltransferase Asp/Orn-binding" evidence="8">
    <location>
        <begin position="151"/>
        <end position="306"/>
    </location>
</feature>
<dbReference type="PRINTS" id="PR00100">
    <property type="entry name" value="AOTCASE"/>
</dbReference>
<comment type="pathway">
    <text evidence="1">Amino-acid biosynthesis; L-arginine biosynthesis; L-arginine from L-ornithine and carbamoyl phosphate: step 1/3.</text>
</comment>
<comment type="catalytic activity">
    <reaction evidence="6 7">
        <text>carbamoyl phosphate + L-ornithine = L-citrulline + phosphate + H(+)</text>
        <dbReference type="Rhea" id="RHEA:19513"/>
        <dbReference type="ChEBI" id="CHEBI:15378"/>
        <dbReference type="ChEBI" id="CHEBI:43474"/>
        <dbReference type="ChEBI" id="CHEBI:46911"/>
        <dbReference type="ChEBI" id="CHEBI:57743"/>
        <dbReference type="ChEBI" id="CHEBI:58228"/>
        <dbReference type="EC" id="2.1.3.3"/>
    </reaction>
</comment>
<keyword evidence="11" id="KW-1185">Reference proteome</keyword>
<feature type="binding site" evidence="7">
    <location>
        <position position="295"/>
    </location>
    <ligand>
        <name>carbamoyl phosphate</name>
        <dbReference type="ChEBI" id="CHEBI:58228"/>
    </ligand>
</feature>
<evidence type="ECO:0000256" key="4">
    <source>
        <dbReference type="ARBA" id="ARBA00016634"/>
    </source>
</evidence>
<dbReference type="InterPro" id="IPR006132">
    <property type="entry name" value="Asp/Orn_carbamoyltranf_P-bd"/>
</dbReference>
<feature type="binding site" evidence="7">
    <location>
        <begin position="267"/>
        <end position="268"/>
    </location>
    <ligand>
        <name>carbamoyl phosphate</name>
        <dbReference type="ChEBI" id="CHEBI:58228"/>
    </ligand>
</feature>
<dbReference type="RefSeq" id="WP_310173471.1">
    <property type="nucleotide sequence ID" value="NZ_BAABHE010000001.1"/>
</dbReference>
<keyword evidence="5 7" id="KW-0808">Transferase</keyword>
<dbReference type="GO" id="GO:0004585">
    <property type="term" value="F:ornithine carbamoyltransferase activity"/>
    <property type="evidence" value="ECO:0007669"/>
    <property type="project" value="UniProtKB-EC"/>
</dbReference>
<name>A0ABU2B3J8_9MICC</name>
<dbReference type="Proteomes" id="UP001183794">
    <property type="component" value="Unassembled WGS sequence"/>
</dbReference>
<proteinExistence type="inferred from homology"/>
<protein>
    <recommendedName>
        <fullName evidence="4 7">Ornithine carbamoyltransferase</fullName>
        <shortName evidence="7">OTCase</shortName>
        <ecNumber evidence="3 7">2.1.3.3</ecNumber>
    </recommendedName>
</protein>
<feature type="binding site" evidence="7">
    <location>
        <position position="104"/>
    </location>
    <ligand>
        <name>carbamoyl phosphate</name>
        <dbReference type="ChEBI" id="CHEBI:58228"/>
    </ligand>
</feature>
<dbReference type="Gene3D" id="3.40.50.1370">
    <property type="entry name" value="Aspartate/ornithine carbamoyltransferase"/>
    <property type="match status" value="2"/>
</dbReference>
<dbReference type="PANTHER" id="PTHR45753:SF3">
    <property type="entry name" value="ORNITHINE TRANSCARBAMYLASE, MITOCHONDRIAL"/>
    <property type="match status" value="1"/>
</dbReference>
<evidence type="ECO:0000256" key="3">
    <source>
        <dbReference type="ARBA" id="ARBA00013007"/>
    </source>
</evidence>